<dbReference type="EMBL" id="FQUQ01000003">
    <property type="protein sequence ID" value="SHF86008.1"/>
    <property type="molecule type" value="Genomic_DNA"/>
</dbReference>
<evidence type="ECO:0000256" key="2">
    <source>
        <dbReference type="ARBA" id="ARBA00023125"/>
    </source>
</evidence>
<dbReference type="SMART" id="SM00342">
    <property type="entry name" value="HTH_ARAC"/>
    <property type="match status" value="1"/>
</dbReference>
<evidence type="ECO:0000256" key="3">
    <source>
        <dbReference type="ARBA" id="ARBA00023163"/>
    </source>
</evidence>
<evidence type="ECO:0000313" key="5">
    <source>
        <dbReference type="EMBL" id="SHF86008.1"/>
    </source>
</evidence>
<dbReference type="InterPro" id="IPR018062">
    <property type="entry name" value="HTH_AraC-typ_CS"/>
</dbReference>
<dbReference type="AlphaFoldDB" id="A0A1M5F3R2"/>
<dbReference type="GO" id="GO:0043565">
    <property type="term" value="F:sequence-specific DNA binding"/>
    <property type="evidence" value="ECO:0007669"/>
    <property type="project" value="InterPro"/>
</dbReference>
<dbReference type="SUPFAM" id="SSF46689">
    <property type="entry name" value="Homeodomain-like"/>
    <property type="match status" value="1"/>
</dbReference>
<dbReference type="InterPro" id="IPR018060">
    <property type="entry name" value="HTH_AraC"/>
</dbReference>
<dbReference type="PROSITE" id="PS00041">
    <property type="entry name" value="HTH_ARAC_FAMILY_1"/>
    <property type="match status" value="1"/>
</dbReference>
<dbReference type="RefSeq" id="WP_234994554.1">
    <property type="nucleotide sequence ID" value="NZ_FQUQ01000003.1"/>
</dbReference>
<evidence type="ECO:0000259" key="4">
    <source>
        <dbReference type="PROSITE" id="PS01124"/>
    </source>
</evidence>
<keyword evidence="3" id="KW-0804">Transcription</keyword>
<dbReference type="STRING" id="288992.SAMN04488522_103919"/>
<sequence>MDIQPVRIQLGEVELEEDLSIEQMSYLRNWLSENGFELLDDRKMVLVEKVKNLVIETVHGADKIDLTIKLSYLIQQKLSIDYNYISSLFSTIEGITIEQYIILQRVERAKEFLAYNELTLSEIAHRLGYSSVQYLSTQFKKATGFTPTHFKSIKENARKPLDQL</sequence>
<keyword evidence="2" id="KW-0238">DNA-binding</keyword>
<keyword evidence="6" id="KW-1185">Reference proteome</keyword>
<keyword evidence="1" id="KW-0805">Transcription regulation</keyword>
<dbReference type="GO" id="GO:0003700">
    <property type="term" value="F:DNA-binding transcription factor activity"/>
    <property type="evidence" value="ECO:0007669"/>
    <property type="project" value="InterPro"/>
</dbReference>
<evidence type="ECO:0000313" key="6">
    <source>
        <dbReference type="Proteomes" id="UP000184287"/>
    </source>
</evidence>
<dbReference type="PROSITE" id="PS01124">
    <property type="entry name" value="HTH_ARAC_FAMILY_2"/>
    <property type="match status" value="1"/>
</dbReference>
<dbReference type="PANTHER" id="PTHR43280">
    <property type="entry name" value="ARAC-FAMILY TRANSCRIPTIONAL REGULATOR"/>
    <property type="match status" value="1"/>
</dbReference>
<evidence type="ECO:0000256" key="1">
    <source>
        <dbReference type="ARBA" id="ARBA00023015"/>
    </source>
</evidence>
<organism evidence="5 6">
    <name type="scientific">Pedobacter caeni</name>
    <dbReference type="NCBI Taxonomy" id="288992"/>
    <lineage>
        <taxon>Bacteria</taxon>
        <taxon>Pseudomonadati</taxon>
        <taxon>Bacteroidota</taxon>
        <taxon>Sphingobacteriia</taxon>
        <taxon>Sphingobacteriales</taxon>
        <taxon>Sphingobacteriaceae</taxon>
        <taxon>Pedobacter</taxon>
    </lineage>
</organism>
<protein>
    <submittedName>
        <fullName evidence="5">Transcriptional regulator, AraC family</fullName>
    </submittedName>
</protein>
<dbReference type="Gene3D" id="1.10.10.60">
    <property type="entry name" value="Homeodomain-like"/>
    <property type="match status" value="1"/>
</dbReference>
<feature type="domain" description="HTH araC/xylS-type" evidence="4">
    <location>
        <begin position="74"/>
        <end position="153"/>
    </location>
</feature>
<dbReference type="InterPro" id="IPR009057">
    <property type="entry name" value="Homeodomain-like_sf"/>
</dbReference>
<dbReference type="PANTHER" id="PTHR43280:SF28">
    <property type="entry name" value="HTH-TYPE TRANSCRIPTIONAL ACTIVATOR RHAS"/>
    <property type="match status" value="1"/>
</dbReference>
<dbReference type="Pfam" id="PF12833">
    <property type="entry name" value="HTH_18"/>
    <property type="match status" value="1"/>
</dbReference>
<accession>A0A1M5F3R2</accession>
<reference evidence="6" key="1">
    <citation type="submission" date="2016-11" db="EMBL/GenBank/DDBJ databases">
        <authorList>
            <person name="Varghese N."/>
            <person name="Submissions S."/>
        </authorList>
    </citation>
    <scope>NUCLEOTIDE SEQUENCE [LARGE SCALE GENOMIC DNA]</scope>
    <source>
        <strain evidence="6">DSM 16990</strain>
    </source>
</reference>
<name>A0A1M5F3R2_9SPHI</name>
<gene>
    <name evidence="5" type="ORF">SAMN04488522_103919</name>
</gene>
<proteinExistence type="predicted"/>
<dbReference type="Proteomes" id="UP000184287">
    <property type="component" value="Unassembled WGS sequence"/>
</dbReference>